<dbReference type="EMBL" id="AKHW03004154">
    <property type="protein sequence ID" value="KYO30725.1"/>
    <property type="molecule type" value="Genomic_DNA"/>
</dbReference>
<name>A0A151N256_ALLMI</name>
<accession>A0A151N256</accession>
<dbReference type="AlphaFoldDB" id="A0A151N256"/>
<feature type="compositionally biased region" description="Basic and acidic residues" evidence="1">
    <location>
        <begin position="1"/>
        <end position="10"/>
    </location>
</feature>
<feature type="region of interest" description="Disordered" evidence="1">
    <location>
        <begin position="1"/>
        <end position="23"/>
    </location>
</feature>
<protein>
    <submittedName>
        <fullName evidence="2">Uncharacterized protein</fullName>
    </submittedName>
</protein>
<proteinExistence type="predicted"/>
<dbReference type="Proteomes" id="UP000050525">
    <property type="component" value="Unassembled WGS sequence"/>
</dbReference>
<gene>
    <name evidence="2" type="ORF">Y1Q_0008337</name>
</gene>
<reference evidence="2 3" key="1">
    <citation type="journal article" date="2012" name="Genome Biol.">
        <title>Sequencing three crocodilian genomes to illuminate the evolution of archosaurs and amniotes.</title>
        <authorList>
            <person name="St John J.A."/>
            <person name="Braun E.L."/>
            <person name="Isberg S.R."/>
            <person name="Miles L.G."/>
            <person name="Chong A.Y."/>
            <person name="Gongora J."/>
            <person name="Dalzell P."/>
            <person name="Moran C."/>
            <person name="Bed'hom B."/>
            <person name="Abzhanov A."/>
            <person name="Burgess S.C."/>
            <person name="Cooksey A.M."/>
            <person name="Castoe T.A."/>
            <person name="Crawford N.G."/>
            <person name="Densmore L.D."/>
            <person name="Drew J.C."/>
            <person name="Edwards S.V."/>
            <person name="Faircloth B.C."/>
            <person name="Fujita M.K."/>
            <person name="Greenwold M.J."/>
            <person name="Hoffmann F.G."/>
            <person name="Howard J.M."/>
            <person name="Iguchi T."/>
            <person name="Janes D.E."/>
            <person name="Khan S.Y."/>
            <person name="Kohno S."/>
            <person name="de Koning A.J."/>
            <person name="Lance S.L."/>
            <person name="McCarthy F.M."/>
            <person name="McCormack J.E."/>
            <person name="Merchant M.E."/>
            <person name="Peterson D.G."/>
            <person name="Pollock D.D."/>
            <person name="Pourmand N."/>
            <person name="Raney B.J."/>
            <person name="Roessler K.A."/>
            <person name="Sanford J.R."/>
            <person name="Sawyer R.H."/>
            <person name="Schmidt C.J."/>
            <person name="Triplett E.W."/>
            <person name="Tuberville T.D."/>
            <person name="Venegas-Anaya M."/>
            <person name="Howard J.T."/>
            <person name="Jarvis E.D."/>
            <person name="Guillette L.J.Jr."/>
            <person name="Glenn T.C."/>
            <person name="Green R.E."/>
            <person name="Ray D.A."/>
        </authorList>
    </citation>
    <scope>NUCLEOTIDE SEQUENCE [LARGE SCALE GENOMIC DNA]</scope>
    <source>
        <strain evidence="2">KSC_2009_1</strain>
    </source>
</reference>
<comment type="caution">
    <text evidence="2">The sequence shown here is derived from an EMBL/GenBank/DDBJ whole genome shotgun (WGS) entry which is preliminary data.</text>
</comment>
<evidence type="ECO:0000313" key="2">
    <source>
        <dbReference type="EMBL" id="KYO30725.1"/>
    </source>
</evidence>
<evidence type="ECO:0000313" key="3">
    <source>
        <dbReference type="Proteomes" id="UP000050525"/>
    </source>
</evidence>
<evidence type="ECO:0000256" key="1">
    <source>
        <dbReference type="SAM" id="MobiDB-lite"/>
    </source>
</evidence>
<organism evidence="2 3">
    <name type="scientific">Alligator mississippiensis</name>
    <name type="common">American alligator</name>
    <dbReference type="NCBI Taxonomy" id="8496"/>
    <lineage>
        <taxon>Eukaryota</taxon>
        <taxon>Metazoa</taxon>
        <taxon>Chordata</taxon>
        <taxon>Craniata</taxon>
        <taxon>Vertebrata</taxon>
        <taxon>Euteleostomi</taxon>
        <taxon>Archelosauria</taxon>
        <taxon>Archosauria</taxon>
        <taxon>Crocodylia</taxon>
        <taxon>Alligatoridae</taxon>
        <taxon>Alligatorinae</taxon>
        <taxon>Alligator</taxon>
    </lineage>
</organism>
<sequence length="89" mass="9743">MAGASERRESSTSAASPAGDGGRFWCCSSTCCKRWHKKPRLEAVSAKSGVPCDFFAESLEQKNLLKIKHWLPNGVFLIGCVLQKVKTTL</sequence>
<keyword evidence="3" id="KW-1185">Reference proteome</keyword>